<name>A0A5C4UQV7_9ACTN</name>
<reference evidence="1 2" key="1">
    <citation type="submission" date="2019-06" db="EMBL/GenBank/DDBJ databases">
        <title>Draft genome of Streptomyces sedi sp. JCM16909.</title>
        <authorList>
            <person name="Klykleung N."/>
            <person name="Tanasupawat S."/>
            <person name="Kudo T."/>
            <person name="Yuki M."/>
            <person name="Ohkuma M."/>
        </authorList>
    </citation>
    <scope>NUCLEOTIDE SEQUENCE [LARGE SCALE GENOMIC DNA]</scope>
    <source>
        <strain evidence="1 2">JCM 16909</strain>
    </source>
</reference>
<evidence type="ECO:0000313" key="1">
    <source>
        <dbReference type="EMBL" id="TNM25922.1"/>
    </source>
</evidence>
<dbReference type="OrthoDB" id="9179578at2"/>
<dbReference type="AlphaFoldDB" id="A0A5C4UQV7"/>
<evidence type="ECO:0008006" key="3">
    <source>
        <dbReference type="Google" id="ProtNLM"/>
    </source>
</evidence>
<comment type="caution">
    <text evidence="1">The sequence shown here is derived from an EMBL/GenBank/DDBJ whole genome shotgun (WGS) entry which is preliminary data.</text>
</comment>
<protein>
    <recommendedName>
        <fullName evidence="3">SMI1/KNR4 family protein</fullName>
    </recommendedName>
</protein>
<organism evidence="1 2">
    <name type="scientific">Streptomyces sedi</name>
    <dbReference type="NCBI Taxonomy" id="555059"/>
    <lineage>
        <taxon>Bacteria</taxon>
        <taxon>Bacillati</taxon>
        <taxon>Actinomycetota</taxon>
        <taxon>Actinomycetes</taxon>
        <taxon>Kitasatosporales</taxon>
        <taxon>Streptomycetaceae</taxon>
        <taxon>Streptomyces</taxon>
    </lineage>
</organism>
<dbReference type="RefSeq" id="WP_139649384.1">
    <property type="nucleotide sequence ID" value="NZ_BAAAZS010000035.1"/>
</dbReference>
<dbReference type="EMBL" id="VDGT01000026">
    <property type="protein sequence ID" value="TNM25922.1"/>
    <property type="molecule type" value="Genomic_DNA"/>
</dbReference>
<accession>A0A5C4UQV7</accession>
<proteinExistence type="predicted"/>
<keyword evidence="2" id="KW-1185">Reference proteome</keyword>
<gene>
    <name evidence="1" type="ORF">FH715_25510</name>
</gene>
<dbReference type="Proteomes" id="UP000311713">
    <property type="component" value="Unassembled WGS sequence"/>
</dbReference>
<sequence length="178" mass="20080">MRQKYSPIPELNLLREFEEGLGPVFYSDGFELSEFGADAGLHTWSDDPEFVGRFLPFALANGSGSCYALWRCDERAELASLPVVFVGDEGELYVIARCLTELFQLLALDSEPISDVGFVGAERDIEEHSEGHEEFVDWLRRTFGLGPPEDVDALWAEREALDDRFRAWAGNFVALPER</sequence>
<evidence type="ECO:0000313" key="2">
    <source>
        <dbReference type="Proteomes" id="UP000311713"/>
    </source>
</evidence>